<keyword evidence="1" id="KW-0812">Transmembrane</keyword>
<accession>A0A9P8UJ56</accession>
<comment type="caution">
    <text evidence="2">The sequence shown here is derived from an EMBL/GenBank/DDBJ whole genome shotgun (WGS) entry which is preliminary data.</text>
</comment>
<feature type="transmembrane region" description="Helical" evidence="1">
    <location>
        <begin position="32"/>
        <end position="51"/>
    </location>
</feature>
<evidence type="ECO:0000256" key="1">
    <source>
        <dbReference type="SAM" id="Phobius"/>
    </source>
</evidence>
<dbReference type="Proteomes" id="UP000758603">
    <property type="component" value="Unassembled WGS sequence"/>
</dbReference>
<organism evidence="2 3">
    <name type="scientific">Truncatella angustata</name>
    <dbReference type="NCBI Taxonomy" id="152316"/>
    <lineage>
        <taxon>Eukaryota</taxon>
        <taxon>Fungi</taxon>
        <taxon>Dikarya</taxon>
        <taxon>Ascomycota</taxon>
        <taxon>Pezizomycotina</taxon>
        <taxon>Sordariomycetes</taxon>
        <taxon>Xylariomycetidae</taxon>
        <taxon>Amphisphaeriales</taxon>
        <taxon>Sporocadaceae</taxon>
        <taxon>Truncatella</taxon>
    </lineage>
</organism>
<evidence type="ECO:0000313" key="2">
    <source>
        <dbReference type="EMBL" id="KAH6653107.1"/>
    </source>
</evidence>
<keyword evidence="3" id="KW-1185">Reference proteome</keyword>
<dbReference type="RefSeq" id="XP_045957384.1">
    <property type="nucleotide sequence ID" value="XM_046107506.1"/>
</dbReference>
<keyword evidence="1" id="KW-0472">Membrane</keyword>
<gene>
    <name evidence="2" type="ORF">BKA67DRAFT_659748</name>
</gene>
<reference evidence="2" key="1">
    <citation type="journal article" date="2021" name="Nat. Commun.">
        <title>Genetic determinants of endophytism in the Arabidopsis root mycobiome.</title>
        <authorList>
            <person name="Mesny F."/>
            <person name="Miyauchi S."/>
            <person name="Thiergart T."/>
            <person name="Pickel B."/>
            <person name="Atanasova L."/>
            <person name="Karlsson M."/>
            <person name="Huettel B."/>
            <person name="Barry K.W."/>
            <person name="Haridas S."/>
            <person name="Chen C."/>
            <person name="Bauer D."/>
            <person name="Andreopoulos W."/>
            <person name="Pangilinan J."/>
            <person name="LaButti K."/>
            <person name="Riley R."/>
            <person name="Lipzen A."/>
            <person name="Clum A."/>
            <person name="Drula E."/>
            <person name="Henrissat B."/>
            <person name="Kohler A."/>
            <person name="Grigoriev I.V."/>
            <person name="Martin F.M."/>
            <person name="Hacquard S."/>
        </authorList>
    </citation>
    <scope>NUCLEOTIDE SEQUENCE</scope>
    <source>
        <strain evidence="2">MPI-SDFR-AT-0073</strain>
    </source>
</reference>
<proteinExistence type="predicted"/>
<keyword evidence="1" id="KW-1133">Transmembrane helix</keyword>
<name>A0A9P8UJ56_9PEZI</name>
<dbReference type="AlphaFoldDB" id="A0A9P8UJ56"/>
<dbReference type="EMBL" id="JAGPXC010000005">
    <property type="protein sequence ID" value="KAH6653107.1"/>
    <property type="molecule type" value="Genomic_DNA"/>
</dbReference>
<evidence type="ECO:0000313" key="3">
    <source>
        <dbReference type="Proteomes" id="UP000758603"/>
    </source>
</evidence>
<protein>
    <submittedName>
        <fullName evidence="2">Uncharacterized protein</fullName>
    </submittedName>
</protein>
<sequence>MPAIDPQLIGRGLNEITHQLARRGVDHSVLEVLAVAATCIFGVGGYIFWAMRQK</sequence>
<dbReference type="GeneID" id="70136397"/>
<dbReference type="OrthoDB" id="5227623at2759"/>